<dbReference type="InterPro" id="IPR036388">
    <property type="entry name" value="WH-like_DNA-bd_sf"/>
</dbReference>
<keyword evidence="7" id="KW-1185">Reference proteome</keyword>
<keyword evidence="2" id="KW-0238">DNA-binding</keyword>
<dbReference type="InterPro" id="IPR039422">
    <property type="entry name" value="MarR/SlyA-like"/>
</dbReference>
<dbReference type="RefSeq" id="WP_284313617.1">
    <property type="nucleotide sequence ID" value="NZ_BSPC01000029.1"/>
</dbReference>
<evidence type="ECO:0000313" key="7">
    <source>
        <dbReference type="Proteomes" id="UP001156882"/>
    </source>
</evidence>
<organism evidence="6 7">
    <name type="scientific">Labrys miyagiensis</name>
    <dbReference type="NCBI Taxonomy" id="346912"/>
    <lineage>
        <taxon>Bacteria</taxon>
        <taxon>Pseudomonadati</taxon>
        <taxon>Pseudomonadota</taxon>
        <taxon>Alphaproteobacteria</taxon>
        <taxon>Hyphomicrobiales</taxon>
        <taxon>Xanthobacteraceae</taxon>
        <taxon>Labrys</taxon>
    </lineage>
</organism>
<feature type="domain" description="HTH marR-type" evidence="5">
    <location>
        <begin position="25"/>
        <end position="173"/>
    </location>
</feature>
<keyword evidence="3" id="KW-0804">Transcription</keyword>
<dbReference type="InterPro" id="IPR000835">
    <property type="entry name" value="HTH_MarR-typ"/>
</dbReference>
<dbReference type="Gene3D" id="1.10.10.10">
    <property type="entry name" value="Winged helix-like DNA-binding domain superfamily/Winged helix DNA-binding domain"/>
    <property type="match status" value="1"/>
</dbReference>
<dbReference type="PANTHER" id="PTHR33164">
    <property type="entry name" value="TRANSCRIPTIONAL REGULATOR, MARR FAMILY"/>
    <property type="match status" value="1"/>
</dbReference>
<protein>
    <recommendedName>
        <fullName evidence="5">HTH marR-type domain-containing protein</fullName>
    </recommendedName>
</protein>
<dbReference type="Pfam" id="PF12802">
    <property type="entry name" value="MarR_2"/>
    <property type="match status" value="1"/>
</dbReference>
<proteinExistence type="predicted"/>
<evidence type="ECO:0000259" key="5">
    <source>
        <dbReference type="PROSITE" id="PS50995"/>
    </source>
</evidence>
<evidence type="ECO:0000313" key="6">
    <source>
        <dbReference type="EMBL" id="GLS20523.1"/>
    </source>
</evidence>
<evidence type="ECO:0000256" key="3">
    <source>
        <dbReference type="ARBA" id="ARBA00023163"/>
    </source>
</evidence>
<accession>A0ABQ6CJL1</accession>
<dbReference type="SUPFAM" id="SSF46785">
    <property type="entry name" value="Winged helix' DNA-binding domain"/>
    <property type="match status" value="1"/>
</dbReference>
<dbReference type="InterPro" id="IPR036390">
    <property type="entry name" value="WH_DNA-bd_sf"/>
</dbReference>
<dbReference type="PROSITE" id="PS50995">
    <property type="entry name" value="HTH_MARR_2"/>
    <property type="match status" value="1"/>
</dbReference>
<dbReference type="PROSITE" id="PS01117">
    <property type="entry name" value="HTH_MARR_1"/>
    <property type="match status" value="1"/>
</dbReference>
<dbReference type="PANTHER" id="PTHR33164:SF44">
    <property type="entry name" value="TRANSCRIPTIONAL REGULATORY PROTEIN"/>
    <property type="match status" value="1"/>
</dbReference>
<reference evidence="7" key="1">
    <citation type="journal article" date="2019" name="Int. J. Syst. Evol. Microbiol.">
        <title>The Global Catalogue of Microorganisms (GCM) 10K type strain sequencing project: providing services to taxonomists for standard genome sequencing and annotation.</title>
        <authorList>
            <consortium name="The Broad Institute Genomics Platform"/>
            <consortium name="The Broad Institute Genome Sequencing Center for Infectious Disease"/>
            <person name="Wu L."/>
            <person name="Ma J."/>
        </authorList>
    </citation>
    <scope>NUCLEOTIDE SEQUENCE [LARGE SCALE GENOMIC DNA]</scope>
    <source>
        <strain evidence="7">NBRC 101365</strain>
    </source>
</reference>
<sequence>MTDVNFSHLPASKPRAEPHSAGPPLYDLIELLFFAYRDFVADPDHALEIYGFGRAHHRVLHFVDRNPDLTVAELLDILKITKQSLARVLKELIDQGFILQREGREDRRQRLLATTSKGKQLAAELARTQSERIANALAEAGVGSHDLAERFLFAMVNPEERAAVARLIRGNATMGEDR</sequence>
<dbReference type="InterPro" id="IPR023187">
    <property type="entry name" value="Tscrpt_reg_MarR-type_CS"/>
</dbReference>
<gene>
    <name evidence="6" type="ORF">GCM10007874_35400</name>
</gene>
<feature type="region of interest" description="Disordered" evidence="4">
    <location>
        <begin position="1"/>
        <end position="20"/>
    </location>
</feature>
<comment type="caution">
    <text evidence="6">The sequence shown here is derived from an EMBL/GenBank/DDBJ whole genome shotgun (WGS) entry which is preliminary data.</text>
</comment>
<evidence type="ECO:0000256" key="4">
    <source>
        <dbReference type="SAM" id="MobiDB-lite"/>
    </source>
</evidence>
<keyword evidence="1" id="KW-0805">Transcription regulation</keyword>
<name>A0ABQ6CJL1_9HYPH</name>
<evidence type="ECO:0000256" key="2">
    <source>
        <dbReference type="ARBA" id="ARBA00023125"/>
    </source>
</evidence>
<dbReference type="SMART" id="SM00347">
    <property type="entry name" value="HTH_MARR"/>
    <property type="match status" value="1"/>
</dbReference>
<dbReference type="EMBL" id="BSPC01000029">
    <property type="protein sequence ID" value="GLS20523.1"/>
    <property type="molecule type" value="Genomic_DNA"/>
</dbReference>
<dbReference type="PRINTS" id="PR00598">
    <property type="entry name" value="HTHMARR"/>
</dbReference>
<dbReference type="Proteomes" id="UP001156882">
    <property type="component" value="Unassembled WGS sequence"/>
</dbReference>
<evidence type="ECO:0000256" key="1">
    <source>
        <dbReference type="ARBA" id="ARBA00023015"/>
    </source>
</evidence>